<feature type="transmembrane region" description="Helical" evidence="1">
    <location>
        <begin position="257"/>
        <end position="280"/>
    </location>
</feature>
<feature type="transmembrane region" description="Helical" evidence="1">
    <location>
        <begin position="184"/>
        <end position="206"/>
    </location>
</feature>
<accession>A0A2J6QQU6</accession>
<feature type="transmembrane region" description="Helical" evidence="1">
    <location>
        <begin position="226"/>
        <end position="245"/>
    </location>
</feature>
<dbReference type="InterPro" id="IPR026898">
    <property type="entry name" value="PrsW"/>
</dbReference>
<keyword evidence="1" id="KW-1133">Transmembrane helix</keyword>
<dbReference type="AlphaFoldDB" id="A0A2J6QQU6"/>
<keyword evidence="1" id="KW-0472">Membrane</keyword>
<keyword evidence="1" id="KW-0812">Transmembrane</keyword>
<feature type="transmembrane region" description="Helical" evidence="1">
    <location>
        <begin position="142"/>
        <end position="163"/>
    </location>
</feature>
<gene>
    <name evidence="2" type="ORF">NA56DRAFT_560095</name>
</gene>
<dbReference type="EMBL" id="KZ613464">
    <property type="protein sequence ID" value="PMD28637.1"/>
    <property type="molecule type" value="Genomic_DNA"/>
</dbReference>
<sequence length="336" mass="36956">MSQPPPNTTLSLSARLLTYIGPPSVILLTFLASPTTGLISPLAFLPTTYAYRKWVKSNNQNPHRRGELEPMIYTYAVAGTVGLLGVGLTQMAVVKAVSFLLFHHDTQASKDFWAEFGRGSVEGLTSDELAKRVGIAWSWKNWVLNGALTFIAAGLGEEILKYLPIAYACRRGTAEERKKRNRAYVDYALSGALSFALVENIGFLYASVETGNESWSRLALSVFERVIIGGTGHITMAVLTALRAIRRDYYGDQLSWLQIISPAVLYHGTFDFVCFGASAWEGNVGWIHPTGLGPTSVLFGSCLGLVGTAMWQTSREWRGLEERDSMMEASKGQKEK</sequence>
<dbReference type="GO" id="GO:0008233">
    <property type="term" value="F:peptidase activity"/>
    <property type="evidence" value="ECO:0007669"/>
    <property type="project" value="InterPro"/>
</dbReference>
<organism evidence="2 3">
    <name type="scientific">Hyaloscypha hepaticicola</name>
    <dbReference type="NCBI Taxonomy" id="2082293"/>
    <lineage>
        <taxon>Eukaryota</taxon>
        <taxon>Fungi</taxon>
        <taxon>Dikarya</taxon>
        <taxon>Ascomycota</taxon>
        <taxon>Pezizomycotina</taxon>
        <taxon>Leotiomycetes</taxon>
        <taxon>Helotiales</taxon>
        <taxon>Hyaloscyphaceae</taxon>
        <taxon>Hyaloscypha</taxon>
    </lineage>
</organism>
<keyword evidence="3" id="KW-1185">Reference proteome</keyword>
<dbReference type="OrthoDB" id="125546at2759"/>
<evidence type="ECO:0000313" key="3">
    <source>
        <dbReference type="Proteomes" id="UP000235672"/>
    </source>
</evidence>
<protein>
    <submittedName>
        <fullName evidence="2">Uncharacterized protein</fullName>
    </submittedName>
</protein>
<reference evidence="2 3" key="1">
    <citation type="submission" date="2016-05" db="EMBL/GenBank/DDBJ databases">
        <title>A degradative enzymes factory behind the ericoid mycorrhizal symbiosis.</title>
        <authorList>
            <consortium name="DOE Joint Genome Institute"/>
            <person name="Martino E."/>
            <person name="Morin E."/>
            <person name="Grelet G."/>
            <person name="Kuo A."/>
            <person name="Kohler A."/>
            <person name="Daghino S."/>
            <person name="Barry K."/>
            <person name="Choi C."/>
            <person name="Cichocki N."/>
            <person name="Clum A."/>
            <person name="Copeland A."/>
            <person name="Hainaut M."/>
            <person name="Haridas S."/>
            <person name="Labutti K."/>
            <person name="Lindquist E."/>
            <person name="Lipzen A."/>
            <person name="Khouja H.-R."/>
            <person name="Murat C."/>
            <person name="Ohm R."/>
            <person name="Olson A."/>
            <person name="Spatafora J."/>
            <person name="Veneault-Fourrey C."/>
            <person name="Henrissat B."/>
            <person name="Grigoriev I."/>
            <person name="Martin F."/>
            <person name="Perotto S."/>
        </authorList>
    </citation>
    <scope>NUCLEOTIDE SEQUENCE [LARGE SCALE GENOMIC DNA]</scope>
    <source>
        <strain evidence="2 3">UAMH 7357</strain>
    </source>
</reference>
<dbReference type="STRING" id="1745343.A0A2J6QQU6"/>
<dbReference type="Pfam" id="PF13367">
    <property type="entry name" value="PrsW-protease"/>
    <property type="match status" value="1"/>
</dbReference>
<name>A0A2J6QQU6_9HELO</name>
<proteinExistence type="predicted"/>
<feature type="transmembrane region" description="Helical" evidence="1">
    <location>
        <begin position="25"/>
        <end position="51"/>
    </location>
</feature>
<evidence type="ECO:0000313" key="2">
    <source>
        <dbReference type="EMBL" id="PMD28637.1"/>
    </source>
</evidence>
<feature type="transmembrane region" description="Helical" evidence="1">
    <location>
        <begin position="72"/>
        <end position="93"/>
    </location>
</feature>
<dbReference type="Proteomes" id="UP000235672">
    <property type="component" value="Unassembled WGS sequence"/>
</dbReference>
<evidence type="ECO:0000256" key="1">
    <source>
        <dbReference type="SAM" id="Phobius"/>
    </source>
</evidence>
<feature type="transmembrane region" description="Helical" evidence="1">
    <location>
        <begin position="292"/>
        <end position="311"/>
    </location>
</feature>